<name>A0A6J5NN43_9CAUD</name>
<dbReference type="EMBL" id="LR796697">
    <property type="protein sequence ID" value="CAB4160317.1"/>
    <property type="molecule type" value="Genomic_DNA"/>
</dbReference>
<accession>A0A6J5NN43</accession>
<sequence length="63" mass="7342">MANARFIAINTSDKNKETVLKFVNVDHIQQIYQVGSDIVLELTDYTKLTVINQNIHVFMDRFK</sequence>
<gene>
    <name evidence="1" type="ORF">UFOVP723_138</name>
</gene>
<organism evidence="1">
    <name type="scientific">uncultured Caudovirales phage</name>
    <dbReference type="NCBI Taxonomy" id="2100421"/>
    <lineage>
        <taxon>Viruses</taxon>
        <taxon>Duplodnaviria</taxon>
        <taxon>Heunggongvirae</taxon>
        <taxon>Uroviricota</taxon>
        <taxon>Caudoviricetes</taxon>
        <taxon>Peduoviridae</taxon>
        <taxon>Maltschvirus</taxon>
        <taxon>Maltschvirus maltsch</taxon>
    </lineage>
</organism>
<evidence type="ECO:0000313" key="1">
    <source>
        <dbReference type="EMBL" id="CAB4160317.1"/>
    </source>
</evidence>
<reference evidence="1" key="1">
    <citation type="submission" date="2020-04" db="EMBL/GenBank/DDBJ databases">
        <authorList>
            <person name="Chiriac C."/>
            <person name="Salcher M."/>
            <person name="Ghai R."/>
            <person name="Kavagutti S V."/>
        </authorList>
    </citation>
    <scope>NUCLEOTIDE SEQUENCE</scope>
</reference>
<proteinExistence type="predicted"/>
<protein>
    <submittedName>
        <fullName evidence="1">Uncharacterized protein</fullName>
    </submittedName>
</protein>